<name>A0A913XZ26_EXADI</name>
<sequence length="183" mass="21081">MGEVEMKYKLWAGEEKKPWQAMKDGSTVVLDRLPPGTPSVMRPENEAKNCPDPETMDCKVKHLSQRMTGEDVQWWKEFIESERRRRVVWEAMNGEDYQEAGKSFSVASLQCRECSSEGETDDEDLLKTESHLEHLLAKSLSMKPIVRGKLGGLCKKGKRKKKSVESTKKRQRRTKQPRTKQPS</sequence>
<evidence type="ECO:0000313" key="3">
    <source>
        <dbReference type="Proteomes" id="UP000887567"/>
    </source>
</evidence>
<feature type="compositionally biased region" description="Basic residues" evidence="1">
    <location>
        <begin position="169"/>
        <end position="183"/>
    </location>
</feature>
<reference evidence="2" key="1">
    <citation type="submission" date="2022-11" db="UniProtKB">
        <authorList>
            <consortium name="EnsemblMetazoa"/>
        </authorList>
    </citation>
    <scope>IDENTIFICATION</scope>
</reference>
<keyword evidence="3" id="KW-1185">Reference proteome</keyword>
<feature type="region of interest" description="Disordered" evidence="1">
    <location>
        <begin position="33"/>
        <end position="53"/>
    </location>
</feature>
<dbReference type="AlphaFoldDB" id="A0A913XZ26"/>
<dbReference type="EnsemblMetazoa" id="XM_021056360.2">
    <property type="protein sequence ID" value="XP_020912019.1"/>
    <property type="gene ID" value="LOC110249782"/>
</dbReference>
<feature type="compositionally biased region" description="Basic and acidic residues" evidence="1">
    <location>
        <begin position="43"/>
        <end position="53"/>
    </location>
</feature>
<dbReference type="KEGG" id="epa:110249782"/>
<evidence type="ECO:0000256" key="1">
    <source>
        <dbReference type="SAM" id="MobiDB-lite"/>
    </source>
</evidence>
<protein>
    <submittedName>
        <fullName evidence="2">Uncharacterized protein</fullName>
    </submittedName>
</protein>
<organism evidence="2 3">
    <name type="scientific">Exaiptasia diaphana</name>
    <name type="common">Tropical sea anemone</name>
    <name type="synonym">Aiptasia pulchella</name>
    <dbReference type="NCBI Taxonomy" id="2652724"/>
    <lineage>
        <taxon>Eukaryota</taxon>
        <taxon>Metazoa</taxon>
        <taxon>Cnidaria</taxon>
        <taxon>Anthozoa</taxon>
        <taxon>Hexacorallia</taxon>
        <taxon>Actiniaria</taxon>
        <taxon>Aiptasiidae</taxon>
        <taxon>Exaiptasia</taxon>
    </lineage>
</organism>
<feature type="region of interest" description="Disordered" evidence="1">
    <location>
        <begin position="149"/>
        <end position="183"/>
    </location>
</feature>
<accession>A0A913XZ26</accession>
<dbReference type="GeneID" id="110249782"/>
<dbReference type="RefSeq" id="XP_020912019.1">
    <property type="nucleotide sequence ID" value="XM_021056360.2"/>
</dbReference>
<dbReference type="Proteomes" id="UP000887567">
    <property type="component" value="Unplaced"/>
</dbReference>
<evidence type="ECO:0000313" key="2">
    <source>
        <dbReference type="EnsemblMetazoa" id="XP_020912019.1"/>
    </source>
</evidence>
<proteinExistence type="predicted"/>